<keyword evidence="3" id="KW-1185">Reference proteome</keyword>
<evidence type="ECO:0000313" key="2">
    <source>
        <dbReference type="EMBL" id="ORX89376.1"/>
    </source>
</evidence>
<dbReference type="OrthoDB" id="72819at2759"/>
<dbReference type="GO" id="GO:0000398">
    <property type="term" value="P:mRNA splicing, via spliceosome"/>
    <property type="evidence" value="ECO:0007669"/>
    <property type="project" value="InterPro"/>
</dbReference>
<name>A0A1Y1XV56_9FUNG</name>
<dbReference type="PANTHER" id="PTHR14942:SF0">
    <property type="entry name" value="U11_U12 SMALL NUCLEAR RIBONUCLEOPROTEIN 25 KDA PROTEIN"/>
    <property type="match status" value="1"/>
</dbReference>
<evidence type="ECO:0000259" key="1">
    <source>
        <dbReference type="Pfam" id="PF18036"/>
    </source>
</evidence>
<accession>A0A1Y1XV56</accession>
<dbReference type="SUPFAM" id="SSF54236">
    <property type="entry name" value="Ubiquitin-like"/>
    <property type="match status" value="1"/>
</dbReference>
<proteinExistence type="predicted"/>
<dbReference type="InterPro" id="IPR039690">
    <property type="entry name" value="SNRNP25"/>
</dbReference>
<dbReference type="InParanoid" id="A0A1Y1XV56"/>
<organism evidence="2 3">
    <name type="scientific">Basidiobolus meristosporus CBS 931.73</name>
    <dbReference type="NCBI Taxonomy" id="1314790"/>
    <lineage>
        <taxon>Eukaryota</taxon>
        <taxon>Fungi</taxon>
        <taxon>Fungi incertae sedis</taxon>
        <taxon>Zoopagomycota</taxon>
        <taxon>Entomophthoromycotina</taxon>
        <taxon>Basidiobolomycetes</taxon>
        <taxon>Basidiobolales</taxon>
        <taxon>Basidiobolaceae</taxon>
        <taxon>Basidiobolus</taxon>
    </lineage>
</organism>
<comment type="caution">
    <text evidence="2">The sequence shown here is derived from an EMBL/GenBank/DDBJ whole genome shotgun (WGS) entry which is preliminary data.</text>
</comment>
<protein>
    <recommendedName>
        <fullName evidence="1">SNRNP25 ubiquitin-like domain-containing protein</fullName>
    </recommendedName>
</protein>
<dbReference type="STRING" id="1314790.A0A1Y1XV56"/>
<dbReference type="InterPro" id="IPR040610">
    <property type="entry name" value="SNRNP25_ubiquitin"/>
</dbReference>
<dbReference type="AlphaFoldDB" id="A0A1Y1XV56"/>
<dbReference type="PANTHER" id="PTHR14942">
    <property type="entry name" value="U11/U12 SMALL NUCLEAR RIBONUCLEOPROTEIN 25 KDA PROTEIN"/>
    <property type="match status" value="1"/>
</dbReference>
<feature type="domain" description="SNRNP25 ubiquitin-like" evidence="1">
    <location>
        <begin position="36"/>
        <end position="122"/>
    </location>
</feature>
<evidence type="ECO:0000313" key="3">
    <source>
        <dbReference type="Proteomes" id="UP000193498"/>
    </source>
</evidence>
<sequence>MLSELLKDPVLSDMSHDITLEEVQNLVAYEMGNAYHIIIDRGPLSSVDLYIKHNARVKDIKSLLKVKLERENKAKPYSRKIKWKYIWRCYCLVLDGQKLLSESQKVGTLGLKNGSILKFTRYIKSKKSLVQ</sequence>
<dbReference type="EMBL" id="MCFE01000451">
    <property type="protein sequence ID" value="ORX89376.1"/>
    <property type="molecule type" value="Genomic_DNA"/>
</dbReference>
<reference evidence="2 3" key="1">
    <citation type="submission" date="2016-07" db="EMBL/GenBank/DDBJ databases">
        <title>Pervasive Adenine N6-methylation of Active Genes in Fungi.</title>
        <authorList>
            <consortium name="DOE Joint Genome Institute"/>
            <person name="Mondo S.J."/>
            <person name="Dannebaum R.O."/>
            <person name="Kuo R.C."/>
            <person name="Labutti K."/>
            <person name="Haridas S."/>
            <person name="Kuo A."/>
            <person name="Salamov A."/>
            <person name="Ahrendt S.R."/>
            <person name="Lipzen A."/>
            <person name="Sullivan W."/>
            <person name="Andreopoulos W.B."/>
            <person name="Clum A."/>
            <person name="Lindquist E."/>
            <person name="Daum C."/>
            <person name="Ramamoorthy G.K."/>
            <person name="Gryganskyi A."/>
            <person name="Culley D."/>
            <person name="Magnuson J.K."/>
            <person name="James T.Y."/>
            <person name="O'Malley M.A."/>
            <person name="Stajich J.E."/>
            <person name="Spatafora J.W."/>
            <person name="Visel A."/>
            <person name="Grigoriev I.V."/>
        </authorList>
    </citation>
    <scope>NUCLEOTIDE SEQUENCE [LARGE SCALE GENOMIC DNA]</scope>
    <source>
        <strain evidence="2 3">CBS 931.73</strain>
    </source>
</reference>
<dbReference type="Proteomes" id="UP000193498">
    <property type="component" value="Unassembled WGS sequence"/>
</dbReference>
<dbReference type="Gene3D" id="3.10.20.90">
    <property type="entry name" value="Phosphatidylinositol 3-kinase Catalytic Subunit, Chain A, domain 1"/>
    <property type="match status" value="1"/>
</dbReference>
<dbReference type="Pfam" id="PF18036">
    <property type="entry name" value="Ubiquitin_4"/>
    <property type="match status" value="1"/>
</dbReference>
<dbReference type="InterPro" id="IPR029071">
    <property type="entry name" value="Ubiquitin-like_domsf"/>
</dbReference>
<gene>
    <name evidence="2" type="ORF">K493DRAFT_358239</name>
</gene>